<accession>A0A507EB22</accession>
<evidence type="ECO:0000313" key="3">
    <source>
        <dbReference type="Proteomes" id="UP000318582"/>
    </source>
</evidence>
<protein>
    <recommendedName>
        <fullName evidence="4">Ferritin-like diiron domain-containing protein</fullName>
    </recommendedName>
</protein>
<name>A0A507EB22_9FUNG</name>
<dbReference type="STRING" id="109895.A0A507EB22"/>
<reference evidence="2 3" key="1">
    <citation type="journal article" date="2019" name="Sci. Rep.">
        <title>Comparative genomics of chytrid fungi reveal insights into the obligate biotrophic and pathogenic lifestyle of Synchytrium endobioticum.</title>
        <authorList>
            <person name="van de Vossenberg B.T.L.H."/>
            <person name="Warris S."/>
            <person name="Nguyen H.D.T."/>
            <person name="van Gent-Pelzer M.P.E."/>
            <person name="Joly D.L."/>
            <person name="van de Geest H.C."/>
            <person name="Bonants P.J.M."/>
            <person name="Smith D.S."/>
            <person name="Levesque C.A."/>
            <person name="van der Lee T.A.J."/>
        </authorList>
    </citation>
    <scope>NUCLEOTIDE SEQUENCE [LARGE SCALE GENOMIC DNA]</scope>
    <source>
        <strain evidence="2 3">CBS 809.83</strain>
    </source>
</reference>
<dbReference type="PANTHER" id="PTHR38705:SF1">
    <property type="entry name" value="PROTEIN RDS1"/>
    <property type="match status" value="1"/>
</dbReference>
<dbReference type="InterPro" id="IPR039254">
    <property type="entry name" value="Rds1"/>
</dbReference>
<organism evidence="2 3">
    <name type="scientific">Powellomyces hirtus</name>
    <dbReference type="NCBI Taxonomy" id="109895"/>
    <lineage>
        <taxon>Eukaryota</taxon>
        <taxon>Fungi</taxon>
        <taxon>Fungi incertae sedis</taxon>
        <taxon>Chytridiomycota</taxon>
        <taxon>Chytridiomycota incertae sedis</taxon>
        <taxon>Chytridiomycetes</taxon>
        <taxon>Spizellomycetales</taxon>
        <taxon>Powellomycetaceae</taxon>
        <taxon>Powellomyces</taxon>
    </lineage>
</organism>
<keyword evidence="1" id="KW-0732">Signal</keyword>
<evidence type="ECO:0000313" key="2">
    <source>
        <dbReference type="EMBL" id="TPX61283.1"/>
    </source>
</evidence>
<dbReference type="PANTHER" id="PTHR38705">
    <property type="entry name" value="PROTEIN RDS1"/>
    <property type="match status" value="1"/>
</dbReference>
<feature type="chain" id="PRO_5021264835" description="Ferritin-like diiron domain-containing protein" evidence="1">
    <location>
        <begin position="19"/>
        <end position="309"/>
    </location>
</feature>
<dbReference type="EMBL" id="QEAQ01000008">
    <property type="protein sequence ID" value="TPX61283.1"/>
    <property type="molecule type" value="Genomic_DNA"/>
</dbReference>
<comment type="caution">
    <text evidence="2">The sequence shown here is derived from an EMBL/GenBank/DDBJ whole genome shotgun (WGS) entry which is preliminary data.</text>
</comment>
<dbReference type="Pfam" id="PF13668">
    <property type="entry name" value="Ferritin_2"/>
    <property type="match status" value="1"/>
</dbReference>
<evidence type="ECO:0008006" key="4">
    <source>
        <dbReference type="Google" id="ProtNLM"/>
    </source>
</evidence>
<sequence length="309" mass="34485">MLASFLVASIACLGMVLAAPTQLVRREDDVPIKQEDFDRLNLGLNFELLELDLFNLGLDRFSKEDWESAGYPASFVDLVRFMRDQEVAHASAIQQILQGKGAKPCEYQFPDFAGPKEYIEFSSIVTSVGEAGYLGFTNQLYNRSSILTSTQIFTTEARQNAVFRQARGLNPLNANFDTPLTESQSYTLNAPYIKSCPPENPPIPFKVLPTLKAKIVDEDTVQLEWKEDKEKRTDESDGNKLYAAWINQLDLQFVEVTEDGKIPVPKGVFGNSFVVLTKRQRVNRQGPLVADEDVVAGPAAVVLPSTREN</sequence>
<gene>
    <name evidence="2" type="ORF">PhCBS80983_g01201</name>
</gene>
<dbReference type="AlphaFoldDB" id="A0A507EB22"/>
<keyword evidence="3" id="KW-1185">Reference proteome</keyword>
<proteinExistence type="predicted"/>
<dbReference type="Proteomes" id="UP000318582">
    <property type="component" value="Unassembled WGS sequence"/>
</dbReference>
<feature type="signal peptide" evidence="1">
    <location>
        <begin position="1"/>
        <end position="18"/>
    </location>
</feature>
<evidence type="ECO:0000256" key="1">
    <source>
        <dbReference type="SAM" id="SignalP"/>
    </source>
</evidence>